<sequence length="426" mass="47473">MRNLLISLAGVALLATISLGWLFDTIYEQYQGDSRPVSSVELAESIGQNLSVAINDAPNGEMILQHWPSDSQYRLSIASMSDAALPQALVKQLTQGEVIILETESMQLFHYFLEDKNQVLIVESPRLSQLNEYTLEQYLLTLSFYVLLIVLFLMWAYPLLQQLSRLRRAAKAFGNGQLDTLITSKSTSYIRDIEIEFNQMAKRINSLMDDVKLLSTAVSHDLRTPLARIRFGIDTLTEVEDEQQRARLQHKLGKDVDEMTSLVEALLNFARLEQQTLALDKTKIALVDVINECIDNKHHDGVQITFECKAPATVLADQHYLKMALNNVIQNAINYGNGLVSIQLTTQDNSAVITVCDDGNGIPVDIRNQITKPFIRGANSTAEHKGHGVGLAIVKRVIDWHDGSLCISNSTKLSGAELTLVIPITK</sequence>
<organism evidence="13 14">
    <name type="scientific">Thalassotalea loyana</name>
    <dbReference type="NCBI Taxonomy" id="280483"/>
    <lineage>
        <taxon>Bacteria</taxon>
        <taxon>Pseudomonadati</taxon>
        <taxon>Pseudomonadota</taxon>
        <taxon>Gammaproteobacteria</taxon>
        <taxon>Alteromonadales</taxon>
        <taxon>Colwelliaceae</taxon>
        <taxon>Thalassotalea</taxon>
    </lineage>
</organism>
<feature type="transmembrane region" description="Helical" evidence="10">
    <location>
        <begin position="138"/>
        <end position="160"/>
    </location>
</feature>
<dbReference type="Gene3D" id="6.10.340.10">
    <property type="match status" value="1"/>
</dbReference>
<dbReference type="InterPro" id="IPR005467">
    <property type="entry name" value="His_kinase_dom"/>
</dbReference>
<keyword evidence="5" id="KW-0597">Phosphoprotein</keyword>
<evidence type="ECO:0000256" key="6">
    <source>
        <dbReference type="ARBA" id="ARBA00022679"/>
    </source>
</evidence>
<evidence type="ECO:0000256" key="5">
    <source>
        <dbReference type="ARBA" id="ARBA00022553"/>
    </source>
</evidence>
<dbReference type="CDD" id="cd00082">
    <property type="entry name" value="HisKA"/>
    <property type="match status" value="1"/>
</dbReference>
<dbReference type="Pfam" id="PF00512">
    <property type="entry name" value="HisKA"/>
    <property type="match status" value="1"/>
</dbReference>
<feature type="domain" description="HAMP" evidence="12">
    <location>
        <begin position="157"/>
        <end position="209"/>
    </location>
</feature>
<dbReference type="Pfam" id="PF02518">
    <property type="entry name" value="HATPase_c"/>
    <property type="match status" value="1"/>
</dbReference>
<dbReference type="SUPFAM" id="SSF55874">
    <property type="entry name" value="ATPase domain of HSP90 chaperone/DNA topoisomerase II/histidine kinase"/>
    <property type="match status" value="1"/>
</dbReference>
<dbReference type="GO" id="GO:0016301">
    <property type="term" value="F:kinase activity"/>
    <property type="evidence" value="ECO:0007669"/>
    <property type="project" value="UniProtKB-KW"/>
</dbReference>
<evidence type="ECO:0000256" key="2">
    <source>
        <dbReference type="ARBA" id="ARBA00004651"/>
    </source>
</evidence>
<evidence type="ECO:0000259" key="12">
    <source>
        <dbReference type="PROSITE" id="PS50885"/>
    </source>
</evidence>
<evidence type="ECO:0000256" key="8">
    <source>
        <dbReference type="ARBA" id="ARBA00022777"/>
    </source>
</evidence>
<keyword evidence="9" id="KW-0067">ATP-binding</keyword>
<dbReference type="PRINTS" id="PR00344">
    <property type="entry name" value="BCTRLSENSOR"/>
</dbReference>
<evidence type="ECO:0000256" key="9">
    <source>
        <dbReference type="ARBA" id="ARBA00022840"/>
    </source>
</evidence>
<accession>A0ABQ6HBF8</accession>
<dbReference type="Proteomes" id="UP001157134">
    <property type="component" value="Unassembled WGS sequence"/>
</dbReference>
<evidence type="ECO:0000313" key="14">
    <source>
        <dbReference type="Proteomes" id="UP001157134"/>
    </source>
</evidence>
<dbReference type="SMART" id="SM00388">
    <property type="entry name" value="HisKA"/>
    <property type="match status" value="1"/>
</dbReference>
<proteinExistence type="predicted"/>
<comment type="caution">
    <text evidence="13">The sequence shown here is derived from an EMBL/GenBank/DDBJ whole genome shotgun (WGS) entry which is preliminary data.</text>
</comment>
<comment type="catalytic activity">
    <reaction evidence="1">
        <text>ATP + protein L-histidine = ADP + protein N-phospho-L-histidine.</text>
        <dbReference type="EC" id="2.7.13.3"/>
    </reaction>
</comment>
<keyword evidence="4" id="KW-1003">Cell membrane</keyword>
<evidence type="ECO:0000256" key="7">
    <source>
        <dbReference type="ARBA" id="ARBA00022741"/>
    </source>
</evidence>
<evidence type="ECO:0000256" key="4">
    <source>
        <dbReference type="ARBA" id="ARBA00022475"/>
    </source>
</evidence>
<evidence type="ECO:0000256" key="10">
    <source>
        <dbReference type="SAM" id="Phobius"/>
    </source>
</evidence>
<keyword evidence="8 13" id="KW-0418">Kinase</keyword>
<dbReference type="PROSITE" id="PS50885">
    <property type="entry name" value="HAMP"/>
    <property type="match status" value="1"/>
</dbReference>
<dbReference type="SUPFAM" id="SSF47384">
    <property type="entry name" value="Homodimeric domain of signal transducing histidine kinase"/>
    <property type="match status" value="1"/>
</dbReference>
<dbReference type="RefSeq" id="WP_284295327.1">
    <property type="nucleotide sequence ID" value="NZ_BSSV01000001.1"/>
</dbReference>
<dbReference type="Gene3D" id="1.10.287.130">
    <property type="match status" value="1"/>
</dbReference>
<dbReference type="SMART" id="SM00387">
    <property type="entry name" value="HATPase_c"/>
    <property type="match status" value="1"/>
</dbReference>
<protein>
    <recommendedName>
        <fullName evidence="3">histidine kinase</fullName>
        <ecNumber evidence="3">2.7.13.3</ecNumber>
    </recommendedName>
</protein>
<dbReference type="InterPro" id="IPR036890">
    <property type="entry name" value="HATPase_C_sf"/>
</dbReference>
<keyword evidence="14" id="KW-1185">Reference proteome</keyword>
<dbReference type="InterPro" id="IPR003594">
    <property type="entry name" value="HATPase_dom"/>
</dbReference>
<dbReference type="PROSITE" id="PS50109">
    <property type="entry name" value="HIS_KIN"/>
    <property type="match status" value="1"/>
</dbReference>
<dbReference type="PANTHER" id="PTHR44936:SF10">
    <property type="entry name" value="SENSOR PROTEIN RSTB"/>
    <property type="match status" value="1"/>
</dbReference>
<dbReference type="EMBL" id="BSSV01000001">
    <property type="protein sequence ID" value="GLX83796.1"/>
    <property type="molecule type" value="Genomic_DNA"/>
</dbReference>
<keyword evidence="10" id="KW-0472">Membrane</keyword>
<keyword evidence="10" id="KW-1133">Transmembrane helix</keyword>
<evidence type="ECO:0000259" key="11">
    <source>
        <dbReference type="PROSITE" id="PS50109"/>
    </source>
</evidence>
<keyword evidence="6" id="KW-0808">Transferase</keyword>
<dbReference type="InterPro" id="IPR003660">
    <property type="entry name" value="HAMP_dom"/>
</dbReference>
<evidence type="ECO:0000313" key="13">
    <source>
        <dbReference type="EMBL" id="GLX83796.1"/>
    </source>
</evidence>
<keyword evidence="7" id="KW-0547">Nucleotide-binding</keyword>
<dbReference type="InterPro" id="IPR050980">
    <property type="entry name" value="2C_sensor_his_kinase"/>
</dbReference>
<dbReference type="PANTHER" id="PTHR44936">
    <property type="entry name" value="SENSOR PROTEIN CREC"/>
    <property type="match status" value="1"/>
</dbReference>
<gene>
    <name evidence="13" type="primary">rstB_1</name>
    <name evidence="13" type="ORF">tloyanaT_00480</name>
</gene>
<dbReference type="InterPro" id="IPR003661">
    <property type="entry name" value="HisK_dim/P_dom"/>
</dbReference>
<feature type="domain" description="Histidine kinase" evidence="11">
    <location>
        <begin position="217"/>
        <end position="426"/>
    </location>
</feature>
<reference evidence="13 14" key="1">
    <citation type="submission" date="2023-03" db="EMBL/GenBank/DDBJ databases">
        <title>Thalassotalea loyana LMG 22536T draft genome sequence.</title>
        <authorList>
            <person name="Sawabe T."/>
        </authorList>
    </citation>
    <scope>NUCLEOTIDE SEQUENCE [LARGE SCALE GENOMIC DNA]</scope>
    <source>
        <strain evidence="13 14">LMG 22536</strain>
    </source>
</reference>
<keyword evidence="10" id="KW-0812">Transmembrane</keyword>
<evidence type="ECO:0000256" key="3">
    <source>
        <dbReference type="ARBA" id="ARBA00012438"/>
    </source>
</evidence>
<comment type="subcellular location">
    <subcellularLocation>
        <location evidence="2">Cell membrane</location>
        <topology evidence="2">Multi-pass membrane protein</topology>
    </subcellularLocation>
</comment>
<dbReference type="EC" id="2.7.13.3" evidence="3"/>
<dbReference type="Gene3D" id="3.30.565.10">
    <property type="entry name" value="Histidine kinase-like ATPase, C-terminal domain"/>
    <property type="match status" value="1"/>
</dbReference>
<evidence type="ECO:0000256" key="1">
    <source>
        <dbReference type="ARBA" id="ARBA00000085"/>
    </source>
</evidence>
<name>A0ABQ6HBF8_9GAMM</name>
<dbReference type="InterPro" id="IPR004358">
    <property type="entry name" value="Sig_transdc_His_kin-like_C"/>
</dbReference>
<dbReference type="InterPro" id="IPR036097">
    <property type="entry name" value="HisK_dim/P_sf"/>
</dbReference>
<dbReference type="CDD" id="cd06225">
    <property type="entry name" value="HAMP"/>
    <property type="match status" value="1"/>
</dbReference>